<proteinExistence type="predicted"/>
<evidence type="ECO:0000259" key="2">
    <source>
        <dbReference type="Pfam" id="PF13421"/>
    </source>
</evidence>
<organism evidence="3 4">
    <name type="scientific">Blastopirellula marina</name>
    <dbReference type="NCBI Taxonomy" id="124"/>
    <lineage>
        <taxon>Bacteria</taxon>
        <taxon>Pseudomonadati</taxon>
        <taxon>Planctomycetota</taxon>
        <taxon>Planctomycetia</taxon>
        <taxon>Pirellulales</taxon>
        <taxon>Pirellulaceae</taxon>
        <taxon>Blastopirellula</taxon>
    </lineage>
</organism>
<feature type="region of interest" description="Disordered" evidence="1">
    <location>
        <begin position="285"/>
        <end position="309"/>
    </location>
</feature>
<name>A0A2S8FQ90_9BACT</name>
<sequence length="468" mass="50574">MSLQLEVIQFFDNSNRSIVHRMPPEGSAAIKYGAQLIVQQNQEAVFFMDGKAMDSFGPGRYTLQTQNIPIITSILTIPWEKSPFQASVYYFGKQTFLDQKWGTRQPITIRDKDFGMIRLRSFGKFSFRVVDAPLMLNTIVGTQGKFTTDQVSAYLKDLIVSRLTDLLGTSQISMLDLPSKFDEIASGTRFKVADDFAKYGLELVDFFINAITPPDEVQKAIDARSSMGAIGDLRAFTMYQAANSMSKMAENGGDGGGAGAGAMQMGMGAGFGMMMPGMMNAAMQGYQQPGTPPQGGPGGQPMGAPTGPAPVAPMGGSMSFDDLQGGTAAPVPAMSAKDIIKNVAQVSSWPLTESSADEWVINVPVSALRKQNVHVTFGQKDDDGNELVVYHSFCGPANERNAMALLRYNTKMIHGAFAVEKGDAGEIITVRANQLADAVDQLEVTKTLTAIAWQADKVEEKLLGTDNY</sequence>
<dbReference type="PANTHER" id="PTHR37826">
    <property type="entry name" value="FLOTILLIN BAND_7_5 DOMAIN PROTEIN"/>
    <property type="match status" value="1"/>
</dbReference>
<evidence type="ECO:0000313" key="4">
    <source>
        <dbReference type="Proteomes" id="UP000238322"/>
    </source>
</evidence>
<accession>A0A2S8FQ90</accession>
<dbReference type="EMBL" id="PUHY01000010">
    <property type="protein sequence ID" value="PQO34338.1"/>
    <property type="molecule type" value="Genomic_DNA"/>
</dbReference>
<evidence type="ECO:0000256" key="1">
    <source>
        <dbReference type="SAM" id="MobiDB-lite"/>
    </source>
</evidence>
<dbReference type="OrthoDB" id="9788304at2"/>
<dbReference type="InterPro" id="IPR036013">
    <property type="entry name" value="Band_7/SPFH_dom_sf"/>
</dbReference>
<dbReference type="RefSeq" id="WP_105330068.1">
    <property type="nucleotide sequence ID" value="NZ_PUHY01000010.1"/>
</dbReference>
<dbReference type="Gene3D" id="3.30.479.30">
    <property type="entry name" value="Band 7 domain"/>
    <property type="match status" value="1"/>
</dbReference>
<dbReference type="Pfam" id="PF13421">
    <property type="entry name" value="Band_7_1"/>
    <property type="match status" value="1"/>
</dbReference>
<gene>
    <name evidence="3" type="ORF">C5Y83_12475</name>
</gene>
<dbReference type="PANTHER" id="PTHR37826:SF2">
    <property type="entry name" value="ZINC-RIBBON DOMAIN-CONTAINING PROTEIN"/>
    <property type="match status" value="1"/>
</dbReference>
<comment type="caution">
    <text evidence="3">The sequence shown here is derived from an EMBL/GenBank/DDBJ whole genome shotgun (WGS) entry which is preliminary data.</text>
</comment>
<dbReference type="SUPFAM" id="SSF117892">
    <property type="entry name" value="Band 7/SPFH domain"/>
    <property type="match status" value="1"/>
</dbReference>
<reference evidence="3 4" key="1">
    <citation type="submission" date="2018-02" db="EMBL/GenBank/DDBJ databases">
        <title>Comparative genomes isolates from brazilian mangrove.</title>
        <authorList>
            <person name="Araujo J.E."/>
            <person name="Taketani R.G."/>
            <person name="Silva M.C.P."/>
            <person name="Loureco M.V."/>
            <person name="Andreote F.D."/>
        </authorList>
    </citation>
    <scope>NUCLEOTIDE SEQUENCE [LARGE SCALE GENOMIC DNA]</scope>
    <source>
        <strain evidence="3 4">Hex-1 MGV</strain>
    </source>
</reference>
<feature type="domain" description="SPFH" evidence="2">
    <location>
        <begin position="26"/>
        <end position="228"/>
    </location>
</feature>
<dbReference type="AlphaFoldDB" id="A0A2S8FQ90"/>
<evidence type="ECO:0000313" key="3">
    <source>
        <dbReference type="EMBL" id="PQO34338.1"/>
    </source>
</evidence>
<dbReference type="CDD" id="cd03408">
    <property type="entry name" value="SPFH_like_u1"/>
    <property type="match status" value="1"/>
</dbReference>
<protein>
    <recommendedName>
        <fullName evidence="2">SPFH domain-containing protein</fullName>
    </recommendedName>
</protein>
<dbReference type="Proteomes" id="UP000238322">
    <property type="component" value="Unassembled WGS sequence"/>
</dbReference>
<dbReference type="InterPro" id="IPR033880">
    <property type="entry name" value="SPFH_YdjI"/>
</dbReference>